<reference evidence="1" key="1">
    <citation type="submission" date="2021-06" db="EMBL/GenBank/DDBJ databases">
        <title>Comparative genomics, transcriptomics and evolutionary studies reveal genomic signatures of adaptation to plant cell wall in hemibiotrophic fungi.</title>
        <authorList>
            <consortium name="DOE Joint Genome Institute"/>
            <person name="Baroncelli R."/>
            <person name="Diaz J.F."/>
            <person name="Benocci T."/>
            <person name="Peng M."/>
            <person name="Battaglia E."/>
            <person name="Haridas S."/>
            <person name="Andreopoulos W."/>
            <person name="Labutti K."/>
            <person name="Pangilinan J."/>
            <person name="Floch G.L."/>
            <person name="Makela M.R."/>
            <person name="Henrissat B."/>
            <person name="Grigoriev I.V."/>
            <person name="Crouch J.A."/>
            <person name="De Vries R.P."/>
            <person name="Sukno S.A."/>
            <person name="Thon M.R."/>
        </authorList>
    </citation>
    <scope>NUCLEOTIDE SEQUENCE</scope>
    <source>
        <strain evidence="1">CBS 102054</strain>
    </source>
</reference>
<organism evidence="1 2">
    <name type="scientific">Colletotrichum phormii</name>
    <dbReference type="NCBI Taxonomy" id="359342"/>
    <lineage>
        <taxon>Eukaryota</taxon>
        <taxon>Fungi</taxon>
        <taxon>Dikarya</taxon>
        <taxon>Ascomycota</taxon>
        <taxon>Pezizomycotina</taxon>
        <taxon>Sordariomycetes</taxon>
        <taxon>Hypocreomycetidae</taxon>
        <taxon>Glomerellales</taxon>
        <taxon>Glomerellaceae</taxon>
        <taxon>Colletotrichum</taxon>
        <taxon>Colletotrichum acutatum species complex</taxon>
    </lineage>
</organism>
<keyword evidence="2" id="KW-1185">Reference proteome</keyword>
<gene>
    <name evidence="1" type="ORF">BDP81DRAFT_432036</name>
</gene>
<dbReference type="AlphaFoldDB" id="A0AAI9ZMM8"/>
<dbReference type="EMBL" id="JAHMHQ010000014">
    <property type="protein sequence ID" value="KAK1634812.1"/>
    <property type="molecule type" value="Genomic_DNA"/>
</dbReference>
<accession>A0AAI9ZMM8</accession>
<protein>
    <submittedName>
        <fullName evidence="1">Uncharacterized protein</fullName>
    </submittedName>
</protein>
<proteinExistence type="predicted"/>
<sequence length="60" mass="6483">MARLLCLSGPTAATSAVIAISKPRRDSVSETKPTLTRTRILDADLMHVLKRFGLSSGSRK</sequence>
<dbReference type="GeneID" id="85475595"/>
<evidence type="ECO:0000313" key="1">
    <source>
        <dbReference type="EMBL" id="KAK1634812.1"/>
    </source>
</evidence>
<dbReference type="Proteomes" id="UP001243989">
    <property type="component" value="Unassembled WGS sequence"/>
</dbReference>
<name>A0AAI9ZMM8_9PEZI</name>
<comment type="caution">
    <text evidence="1">The sequence shown here is derived from an EMBL/GenBank/DDBJ whole genome shotgun (WGS) entry which is preliminary data.</text>
</comment>
<dbReference type="RefSeq" id="XP_060443419.1">
    <property type="nucleotide sequence ID" value="XM_060590733.1"/>
</dbReference>
<evidence type="ECO:0000313" key="2">
    <source>
        <dbReference type="Proteomes" id="UP001243989"/>
    </source>
</evidence>